<dbReference type="Gene3D" id="3.30.700.40">
    <property type="match status" value="1"/>
</dbReference>
<reference evidence="10 11" key="1">
    <citation type="submission" date="2021-04" db="EMBL/GenBank/DDBJ databases">
        <authorList>
            <person name="Pira H."/>
            <person name="Risdian C."/>
            <person name="Wink J."/>
        </authorList>
    </citation>
    <scope>NUCLEOTIDE SEQUENCE [LARGE SCALE GENOMIC DNA]</scope>
    <source>
        <strain evidence="10 11">WH53</strain>
    </source>
</reference>
<keyword evidence="4 6" id="KW-0067">ATP-binding</keyword>
<organism evidence="10 11">
    <name type="scientific">Zooshikella harenae</name>
    <dbReference type="NCBI Taxonomy" id="2827238"/>
    <lineage>
        <taxon>Bacteria</taxon>
        <taxon>Pseudomonadati</taxon>
        <taxon>Pseudomonadota</taxon>
        <taxon>Gammaproteobacteria</taxon>
        <taxon>Oceanospirillales</taxon>
        <taxon>Zooshikellaceae</taxon>
        <taxon>Zooshikella</taxon>
    </lineage>
</organism>
<name>A0ABS5ZBU5_9GAMM</name>
<dbReference type="Gene3D" id="2.40.50.100">
    <property type="match status" value="1"/>
</dbReference>
<dbReference type="InterPro" id="IPR011054">
    <property type="entry name" value="Rudment_hybrid_motif"/>
</dbReference>
<sequence length="676" mass="74635">MMRTLLIANRGEIACRIIHTAQAMGIRCVAVYSSADQHALHVQLADEAYALGPAPASESYLNSKKIIAIAKQAEAEAIHPGYGFLSENADFAAACQQAGITFVGPPAQAISIMGSKQAAKQHLQKADVPLLPGYHGQDQSLAAFQQSAQEIGYPVLLKAAAGGGGKGMRIVHQSSELATEMAAAQREAQKSFGDDTLLLEKYLAQPRHIEVQIFMDQQGHGVSLFERDCSLQRRHQKIVEEAPAPGLSAKLRERMGEAALRAAKAIGYIGAGTVEFLVCKDEQFYFMEMNTRLQVEHPVTEMITKQDLVEWQLLIAQGEHLPCRQQQLAINGHAIELRLYAENPQQGFLPATGTITHLAWPEISHLRIDTGIQQGDEISIHYDPLLAKIISWGATRPAAIQRLQQALSKLQLWGITTNQGFLYRLLQQPEVCHGQTDTQYVERVVSSIQQPSDQHRNIALIGAAIAWLDAPRSPVHYQTTDPYSPWRSNHAWRLNQPNLLTLTLHHGQQAFTIAMREIDAQTLEVALAEESQAYHFWRKGNVITLQTTDQHRHSLITHYQLGTLGDASIKVQCAGEWFHFQQQRHHQSAEDETGSELTAPMPGSVVALLVKTGDAVTKNTPLLILEAMKMEHTIRAPAAGKVTRFHCQPGALVTAGFELLDFEREDVESSDSEVTA</sequence>
<dbReference type="CDD" id="cd06850">
    <property type="entry name" value="biotinyl_domain"/>
    <property type="match status" value="1"/>
</dbReference>
<accession>A0ABS5ZBU5</accession>
<evidence type="ECO:0000313" key="11">
    <source>
        <dbReference type="Proteomes" id="UP000690515"/>
    </source>
</evidence>
<dbReference type="PANTHER" id="PTHR18866:SF33">
    <property type="entry name" value="METHYLCROTONOYL-COA CARBOXYLASE SUBUNIT ALPHA, MITOCHONDRIAL-RELATED"/>
    <property type="match status" value="1"/>
</dbReference>
<dbReference type="Pfam" id="PF02786">
    <property type="entry name" value="CPSase_L_D2"/>
    <property type="match status" value="1"/>
</dbReference>
<keyword evidence="2 10" id="KW-0436">Ligase</keyword>
<dbReference type="Proteomes" id="UP000690515">
    <property type="component" value="Unassembled WGS sequence"/>
</dbReference>
<evidence type="ECO:0000256" key="5">
    <source>
        <dbReference type="ARBA" id="ARBA00023267"/>
    </source>
</evidence>
<dbReference type="InterPro" id="IPR016185">
    <property type="entry name" value="PreATP-grasp_dom_sf"/>
</dbReference>
<evidence type="ECO:0000256" key="4">
    <source>
        <dbReference type="ARBA" id="ARBA00022840"/>
    </source>
</evidence>
<feature type="domain" description="Biotin carboxylation" evidence="9">
    <location>
        <begin position="1"/>
        <end position="446"/>
    </location>
</feature>
<dbReference type="PANTHER" id="PTHR18866">
    <property type="entry name" value="CARBOXYLASE:PYRUVATE/ACETYL-COA/PROPIONYL-COA CARBOXYLASE"/>
    <property type="match status" value="1"/>
</dbReference>
<keyword evidence="11" id="KW-1185">Reference proteome</keyword>
<dbReference type="SUPFAM" id="SSF51246">
    <property type="entry name" value="Rudiment single hybrid motif"/>
    <property type="match status" value="1"/>
</dbReference>
<comment type="caution">
    <text evidence="10">The sequence shown here is derived from an EMBL/GenBank/DDBJ whole genome shotgun (WGS) entry which is preliminary data.</text>
</comment>
<keyword evidence="3 6" id="KW-0547">Nucleotide-binding</keyword>
<dbReference type="InterPro" id="IPR011761">
    <property type="entry name" value="ATP-grasp"/>
</dbReference>
<dbReference type="Gene3D" id="3.30.470.20">
    <property type="entry name" value="ATP-grasp fold, B domain"/>
    <property type="match status" value="1"/>
</dbReference>
<dbReference type="SUPFAM" id="SSF52440">
    <property type="entry name" value="PreATP-grasp domain"/>
    <property type="match status" value="1"/>
</dbReference>
<comment type="cofactor">
    <cofactor evidence="1">
        <name>biotin</name>
        <dbReference type="ChEBI" id="CHEBI:57586"/>
    </cofactor>
</comment>
<keyword evidence="5" id="KW-0092">Biotin</keyword>
<feature type="domain" description="ATP-grasp" evidence="8">
    <location>
        <begin position="120"/>
        <end position="317"/>
    </location>
</feature>
<dbReference type="PROSITE" id="PS50968">
    <property type="entry name" value="BIOTINYL_LIPOYL"/>
    <property type="match status" value="1"/>
</dbReference>
<evidence type="ECO:0000259" key="9">
    <source>
        <dbReference type="PROSITE" id="PS50979"/>
    </source>
</evidence>
<evidence type="ECO:0000259" key="7">
    <source>
        <dbReference type="PROSITE" id="PS50968"/>
    </source>
</evidence>
<evidence type="ECO:0000256" key="3">
    <source>
        <dbReference type="ARBA" id="ARBA00022741"/>
    </source>
</evidence>
<dbReference type="InterPro" id="IPR000089">
    <property type="entry name" value="Biotin_lipoyl"/>
</dbReference>
<dbReference type="EC" id="6.4.1.2" evidence="10"/>
<dbReference type="InterPro" id="IPR005481">
    <property type="entry name" value="BC-like_N"/>
</dbReference>
<evidence type="ECO:0000313" key="10">
    <source>
        <dbReference type="EMBL" id="MBU2711529.1"/>
    </source>
</evidence>
<evidence type="ECO:0000256" key="2">
    <source>
        <dbReference type="ARBA" id="ARBA00022598"/>
    </source>
</evidence>
<protein>
    <submittedName>
        <fullName evidence="10">Acetyl-CoA carboxylase biotin carboxylase subunit</fullName>
        <ecNumber evidence="10">6.4.1.2</ecNumber>
    </submittedName>
</protein>
<gene>
    <name evidence="10" type="ORF">KCG35_10700</name>
</gene>
<dbReference type="SUPFAM" id="SSF51230">
    <property type="entry name" value="Single hybrid motif"/>
    <property type="match status" value="1"/>
</dbReference>
<dbReference type="GO" id="GO:0003989">
    <property type="term" value="F:acetyl-CoA carboxylase activity"/>
    <property type="evidence" value="ECO:0007669"/>
    <property type="project" value="UniProtKB-EC"/>
</dbReference>
<evidence type="ECO:0000256" key="6">
    <source>
        <dbReference type="PROSITE-ProRule" id="PRU00409"/>
    </source>
</evidence>
<dbReference type="PROSITE" id="PS50979">
    <property type="entry name" value="BC"/>
    <property type="match status" value="1"/>
</dbReference>
<dbReference type="PROSITE" id="PS00866">
    <property type="entry name" value="CPSASE_1"/>
    <property type="match status" value="1"/>
</dbReference>
<dbReference type="SMART" id="SM00878">
    <property type="entry name" value="Biotin_carb_C"/>
    <property type="match status" value="1"/>
</dbReference>
<dbReference type="InterPro" id="IPR050856">
    <property type="entry name" value="Biotin_carboxylase_complex"/>
</dbReference>
<evidence type="ECO:0000256" key="1">
    <source>
        <dbReference type="ARBA" id="ARBA00001953"/>
    </source>
</evidence>
<dbReference type="InterPro" id="IPR011764">
    <property type="entry name" value="Biotin_carboxylation_dom"/>
</dbReference>
<dbReference type="Pfam" id="PF00289">
    <property type="entry name" value="Biotin_carb_N"/>
    <property type="match status" value="1"/>
</dbReference>
<dbReference type="PROSITE" id="PS00867">
    <property type="entry name" value="CPSASE_2"/>
    <property type="match status" value="1"/>
</dbReference>
<dbReference type="InterPro" id="IPR005479">
    <property type="entry name" value="CPAse_ATP-bd"/>
</dbReference>
<dbReference type="SUPFAM" id="SSF56059">
    <property type="entry name" value="Glutathione synthetase ATP-binding domain-like"/>
    <property type="match status" value="1"/>
</dbReference>
<dbReference type="InterPro" id="IPR001882">
    <property type="entry name" value="Biotin_BS"/>
</dbReference>
<dbReference type="InterPro" id="IPR011053">
    <property type="entry name" value="Single_hybrid_motif"/>
</dbReference>
<dbReference type="NCBIfam" id="NF006367">
    <property type="entry name" value="PRK08591.1"/>
    <property type="match status" value="1"/>
</dbReference>
<feature type="domain" description="Lipoyl-binding" evidence="7">
    <location>
        <begin position="588"/>
        <end position="663"/>
    </location>
</feature>
<dbReference type="PROSITE" id="PS00188">
    <property type="entry name" value="BIOTIN"/>
    <property type="match status" value="1"/>
</dbReference>
<dbReference type="InterPro" id="IPR005482">
    <property type="entry name" value="Biotin_COase_C"/>
</dbReference>
<dbReference type="EMBL" id="JAGSOY010000021">
    <property type="protein sequence ID" value="MBU2711529.1"/>
    <property type="molecule type" value="Genomic_DNA"/>
</dbReference>
<dbReference type="Pfam" id="PF00364">
    <property type="entry name" value="Biotin_lipoyl"/>
    <property type="match status" value="1"/>
</dbReference>
<dbReference type="PROSITE" id="PS50975">
    <property type="entry name" value="ATP_GRASP"/>
    <property type="match status" value="1"/>
</dbReference>
<dbReference type="Pfam" id="PF02785">
    <property type="entry name" value="Biotin_carb_C"/>
    <property type="match status" value="1"/>
</dbReference>
<proteinExistence type="predicted"/>
<evidence type="ECO:0000259" key="8">
    <source>
        <dbReference type="PROSITE" id="PS50975"/>
    </source>
</evidence>